<evidence type="ECO:0000256" key="5">
    <source>
        <dbReference type="ARBA" id="ARBA00022725"/>
    </source>
</evidence>
<keyword evidence="12" id="KW-1185">Reference proteome</keyword>
<evidence type="ECO:0000256" key="7">
    <source>
        <dbReference type="ARBA" id="ARBA00023136"/>
    </source>
</evidence>
<feature type="transmembrane region" description="Helical" evidence="10">
    <location>
        <begin position="184"/>
        <end position="207"/>
    </location>
</feature>
<keyword evidence="7 10" id="KW-0472">Membrane</keyword>
<dbReference type="GO" id="GO:0005886">
    <property type="term" value="C:plasma membrane"/>
    <property type="evidence" value="ECO:0007669"/>
    <property type="project" value="UniProtKB-SubCell"/>
</dbReference>
<reference evidence="12" key="1">
    <citation type="submission" date="2013-09" db="EMBL/GenBank/DDBJ databases">
        <title>The Genome Sequence of Anopheles maculatus species B.</title>
        <authorList>
            <consortium name="The Broad Institute Genomics Platform"/>
            <person name="Neafsey D.E."/>
            <person name="Besansky N."/>
            <person name="Howell P."/>
            <person name="Walton C."/>
            <person name="Young S.K."/>
            <person name="Zeng Q."/>
            <person name="Gargeya S."/>
            <person name="Fitzgerald M."/>
            <person name="Haas B."/>
            <person name="Abouelleil A."/>
            <person name="Allen A.W."/>
            <person name="Alvarado L."/>
            <person name="Arachchi H.M."/>
            <person name="Berlin A.M."/>
            <person name="Chapman S.B."/>
            <person name="Gainer-Dewar J."/>
            <person name="Goldberg J."/>
            <person name="Griggs A."/>
            <person name="Gujja S."/>
            <person name="Hansen M."/>
            <person name="Howarth C."/>
            <person name="Imamovic A."/>
            <person name="Ireland A."/>
            <person name="Larimer J."/>
            <person name="McCowan C."/>
            <person name="Murphy C."/>
            <person name="Pearson M."/>
            <person name="Poon T.W."/>
            <person name="Priest M."/>
            <person name="Roberts A."/>
            <person name="Saif S."/>
            <person name="Shea T."/>
            <person name="Sisk P."/>
            <person name="Sykes S."/>
            <person name="Wortman J."/>
            <person name="Nusbaum C."/>
            <person name="Birren B."/>
        </authorList>
    </citation>
    <scope>NUCLEOTIDE SEQUENCE [LARGE SCALE GENOMIC DNA]</scope>
    <source>
        <strain evidence="12">maculatus3</strain>
    </source>
</reference>
<name>A0A182SGM2_9DIPT</name>
<dbReference type="PANTHER" id="PTHR21137:SF35">
    <property type="entry name" value="ODORANT RECEPTOR 19A-RELATED"/>
    <property type="match status" value="1"/>
</dbReference>
<keyword evidence="2" id="KW-1003">Cell membrane</keyword>
<evidence type="ECO:0000256" key="9">
    <source>
        <dbReference type="ARBA" id="ARBA00023224"/>
    </source>
</evidence>
<dbReference type="Proteomes" id="UP000075901">
    <property type="component" value="Unassembled WGS sequence"/>
</dbReference>
<reference evidence="11" key="2">
    <citation type="submission" date="2020-05" db="UniProtKB">
        <authorList>
            <consortium name="EnsemblMetazoa"/>
        </authorList>
    </citation>
    <scope>IDENTIFICATION</scope>
    <source>
        <strain evidence="11">maculatus3</strain>
    </source>
</reference>
<accession>A0A182SGM2</accession>
<evidence type="ECO:0000313" key="11">
    <source>
        <dbReference type="EnsemblMetazoa" id="AMAM006377-PA"/>
    </source>
</evidence>
<keyword evidence="6 10" id="KW-1133">Transmembrane helix</keyword>
<evidence type="ECO:0000256" key="10">
    <source>
        <dbReference type="SAM" id="Phobius"/>
    </source>
</evidence>
<evidence type="ECO:0000256" key="1">
    <source>
        <dbReference type="ARBA" id="ARBA00004651"/>
    </source>
</evidence>
<feature type="transmembrane region" description="Helical" evidence="10">
    <location>
        <begin position="119"/>
        <end position="141"/>
    </location>
</feature>
<proteinExistence type="predicted"/>
<dbReference type="InterPro" id="IPR004117">
    <property type="entry name" value="7tm6_olfct_rcpt"/>
</dbReference>
<keyword evidence="4 10" id="KW-0812">Transmembrane</keyword>
<evidence type="ECO:0008006" key="13">
    <source>
        <dbReference type="Google" id="ProtNLM"/>
    </source>
</evidence>
<evidence type="ECO:0000256" key="8">
    <source>
        <dbReference type="ARBA" id="ARBA00023170"/>
    </source>
</evidence>
<evidence type="ECO:0000256" key="6">
    <source>
        <dbReference type="ARBA" id="ARBA00022989"/>
    </source>
</evidence>
<evidence type="ECO:0000313" key="12">
    <source>
        <dbReference type="Proteomes" id="UP000075901"/>
    </source>
</evidence>
<dbReference type="AlphaFoldDB" id="A0A182SGM2"/>
<evidence type="ECO:0000256" key="4">
    <source>
        <dbReference type="ARBA" id="ARBA00022692"/>
    </source>
</evidence>
<feature type="transmembrane region" description="Helical" evidence="10">
    <location>
        <begin position="147"/>
        <end position="172"/>
    </location>
</feature>
<dbReference type="Pfam" id="PF02949">
    <property type="entry name" value="7tm_6"/>
    <property type="match status" value="1"/>
</dbReference>
<organism evidence="11 12">
    <name type="scientific">Anopheles maculatus</name>
    <dbReference type="NCBI Taxonomy" id="74869"/>
    <lineage>
        <taxon>Eukaryota</taxon>
        <taxon>Metazoa</taxon>
        <taxon>Ecdysozoa</taxon>
        <taxon>Arthropoda</taxon>
        <taxon>Hexapoda</taxon>
        <taxon>Insecta</taxon>
        <taxon>Pterygota</taxon>
        <taxon>Neoptera</taxon>
        <taxon>Endopterygota</taxon>
        <taxon>Diptera</taxon>
        <taxon>Nematocera</taxon>
        <taxon>Culicoidea</taxon>
        <taxon>Culicidae</taxon>
        <taxon>Anophelinae</taxon>
        <taxon>Anopheles</taxon>
        <taxon>Anopheles maculatus group</taxon>
    </lineage>
</organism>
<evidence type="ECO:0000256" key="2">
    <source>
        <dbReference type="ARBA" id="ARBA00022475"/>
    </source>
</evidence>
<dbReference type="GO" id="GO:0005549">
    <property type="term" value="F:odorant binding"/>
    <property type="evidence" value="ECO:0007669"/>
    <property type="project" value="InterPro"/>
</dbReference>
<keyword evidence="8" id="KW-0675">Receptor</keyword>
<comment type="subcellular location">
    <subcellularLocation>
        <location evidence="1">Cell membrane</location>
        <topology evidence="1">Multi-pass membrane protein</topology>
    </subcellularLocation>
</comment>
<dbReference type="PANTHER" id="PTHR21137">
    <property type="entry name" value="ODORANT RECEPTOR"/>
    <property type="match status" value="1"/>
</dbReference>
<keyword evidence="3" id="KW-0716">Sensory transduction</keyword>
<feature type="transmembrane region" description="Helical" evidence="10">
    <location>
        <begin position="37"/>
        <end position="57"/>
    </location>
</feature>
<keyword evidence="5" id="KW-0552">Olfaction</keyword>
<protein>
    <recommendedName>
        <fullName evidence="13">Odorant receptor</fullName>
    </recommendedName>
</protein>
<feature type="transmembrane region" description="Helical" evidence="10">
    <location>
        <begin position="63"/>
        <end position="82"/>
    </location>
</feature>
<dbReference type="VEuPathDB" id="VectorBase:AMAM006377"/>
<dbReference type="EnsemblMetazoa" id="AMAM006377-RA">
    <property type="protein sequence ID" value="AMAM006377-PA"/>
    <property type="gene ID" value="AMAM006377"/>
</dbReference>
<sequence length="321" mass="37544">MEAAKKFHQYERYLRTLCNVLGFDVVSKGWKKTYRTYVTIFLCGQYFLWMVWSIIIASDTFELLKSLSFIGFFFQCSSKMYYTITNAPHYSNNFAGLQESIYTAHMDGTEEQKTVIERVITVVLLATKATTVLFTSSLFIFSFYPAYMYFVMDVKVTIFPLYIPGISIYSAYGYGITNSLHMLIAVYGLLGALTSDTAFMLFVLHFISYGELFRIECEQFTRDLSDYGEQWEQHTPEYESFCRDGMRALYRYHQTVIEYLTSLQECYHSICVFQVASCSFSVMFNLFLALTVRFWVEKGCRRQFKTYCFDFRLTGTQRTAS</sequence>
<evidence type="ECO:0000256" key="3">
    <source>
        <dbReference type="ARBA" id="ARBA00022606"/>
    </source>
</evidence>
<keyword evidence="9" id="KW-0807">Transducer</keyword>
<dbReference type="GO" id="GO:0007165">
    <property type="term" value="P:signal transduction"/>
    <property type="evidence" value="ECO:0007669"/>
    <property type="project" value="UniProtKB-KW"/>
</dbReference>
<dbReference type="GO" id="GO:0004984">
    <property type="term" value="F:olfactory receptor activity"/>
    <property type="evidence" value="ECO:0007669"/>
    <property type="project" value="InterPro"/>
</dbReference>
<feature type="transmembrane region" description="Helical" evidence="10">
    <location>
        <begin position="272"/>
        <end position="296"/>
    </location>
</feature>